<dbReference type="Pfam" id="PF00550">
    <property type="entry name" value="PP-binding"/>
    <property type="match status" value="1"/>
</dbReference>
<dbReference type="Pfam" id="PF13193">
    <property type="entry name" value="AMP-binding_C"/>
    <property type="match status" value="1"/>
</dbReference>
<dbReference type="InterPro" id="IPR036736">
    <property type="entry name" value="ACP-like_sf"/>
</dbReference>
<dbReference type="Pfam" id="PF00501">
    <property type="entry name" value="AMP-binding"/>
    <property type="match status" value="1"/>
</dbReference>
<evidence type="ECO:0000256" key="2">
    <source>
        <dbReference type="ARBA" id="ARBA00022553"/>
    </source>
</evidence>
<protein>
    <recommendedName>
        <fullName evidence="4">Carrier domain-containing protein</fullName>
    </recommendedName>
</protein>
<evidence type="ECO:0000256" key="1">
    <source>
        <dbReference type="ARBA" id="ARBA00022450"/>
    </source>
</evidence>
<sequence>MDGNILRERLKYSSISFDVSFQEIATTIASGETLFLINDNERRDPRILLKILSDLEIERLFIPFVALRSLIEVAITTDRIPGSLKEVITAGEQLRVDAGLRQFFTKLSHSVLENQYGPSETHVVSAYLLDQDPSTWSDLPPIGKPIKNTDIYILDESLEPVNKGETGELYLAGQNLAHGYIGRKELTDNVFIPNPLDKSDHPILYKTGDLGFYNKDGDIEFLGRADHQIKIRGYRVEPGEINIVGARYPGIVQCITHAVHDQESHPQLVIYYVPQKAGEINEEKFKAYLDEQLPDYMMPAFVMKIENIPYTPSGKVDFKSLPTPDKQVSDAEGKIDYQSDTESRLAKIWRDLLGFQSISRSSDFFNLGGDSLNAVTLFMKIEEEFDKYLPLSTLTQASTIKDLSKIIDGSNEAIDFGRFRSLQVIQLGKPDKVPLFMVHGGAGNVLMFNDLAKGLPGDQPVYAFQWPGWDGFKGEDDIIEMAKFYKKELREAFPVGPYRLGGHCVGGIIAIEIAKLLKEEGAEILDPILVSDAPNLHSQYYCADEPESANSDKVAFKKMSDKLDLEIAEAPNGTDIQKGRKPQNKDVKKDDHSMRRYPLLAKYMPFYFKLGGMVLKLEDKLQLLKISLYEKLSIKIPAEDRHRYSAISQLAAIKKHEKTIYEGDILYLKSNVVYGRSMGLQGWWDDIFFGFREMCTGQFDAHIIGGQHNDVLKRSSAHQIIRKKMFGDD</sequence>
<gene>
    <name evidence="5" type="ORF">CK503_10115</name>
</gene>
<dbReference type="Gene3D" id="3.30.300.30">
    <property type="match status" value="1"/>
</dbReference>
<dbReference type="PANTHER" id="PTHR44845:SF6">
    <property type="entry name" value="BETA-ALANINE-ACTIVATING ENZYME"/>
    <property type="match status" value="1"/>
</dbReference>
<keyword evidence="2" id="KW-0597">Phosphoprotein</keyword>
<dbReference type="InterPro" id="IPR045851">
    <property type="entry name" value="AMP-bd_C_sf"/>
</dbReference>
<evidence type="ECO:0000313" key="5">
    <source>
        <dbReference type="EMBL" id="PAU94009.1"/>
    </source>
</evidence>
<feature type="region of interest" description="Disordered" evidence="3">
    <location>
        <begin position="571"/>
        <end position="591"/>
    </location>
</feature>
<dbReference type="Gene3D" id="1.10.1200.10">
    <property type="entry name" value="ACP-like"/>
    <property type="match status" value="1"/>
</dbReference>
<name>A0A2A2GAY4_9BACT</name>
<keyword evidence="1" id="KW-0596">Phosphopantetheine</keyword>
<dbReference type="Gene3D" id="2.30.38.10">
    <property type="entry name" value="Luciferase, Domain 3"/>
    <property type="match status" value="1"/>
</dbReference>
<dbReference type="PANTHER" id="PTHR44845">
    <property type="entry name" value="CARRIER DOMAIN-CONTAINING PROTEIN"/>
    <property type="match status" value="1"/>
</dbReference>
<evidence type="ECO:0000256" key="3">
    <source>
        <dbReference type="SAM" id="MobiDB-lite"/>
    </source>
</evidence>
<proteinExistence type="predicted"/>
<dbReference type="Proteomes" id="UP000218831">
    <property type="component" value="Unassembled WGS sequence"/>
</dbReference>
<dbReference type="SUPFAM" id="SSF53474">
    <property type="entry name" value="alpha/beta-Hydrolases"/>
    <property type="match status" value="1"/>
</dbReference>
<dbReference type="InterPro" id="IPR000873">
    <property type="entry name" value="AMP-dep_synth/lig_dom"/>
</dbReference>
<dbReference type="InterPro" id="IPR025110">
    <property type="entry name" value="AMP-bd_C"/>
</dbReference>
<dbReference type="Gene3D" id="3.40.50.980">
    <property type="match status" value="1"/>
</dbReference>
<dbReference type="SUPFAM" id="SSF47336">
    <property type="entry name" value="ACP-like"/>
    <property type="match status" value="1"/>
</dbReference>
<dbReference type="PROSITE" id="PS50075">
    <property type="entry name" value="CARRIER"/>
    <property type="match status" value="1"/>
</dbReference>
<dbReference type="EMBL" id="NSKE01000006">
    <property type="protein sequence ID" value="PAU94009.1"/>
    <property type="molecule type" value="Genomic_DNA"/>
</dbReference>
<organism evidence="5 6">
    <name type="scientific">Fodinibius salipaludis</name>
    <dbReference type="NCBI Taxonomy" id="2032627"/>
    <lineage>
        <taxon>Bacteria</taxon>
        <taxon>Pseudomonadati</taxon>
        <taxon>Balneolota</taxon>
        <taxon>Balneolia</taxon>
        <taxon>Balneolales</taxon>
        <taxon>Balneolaceae</taxon>
        <taxon>Fodinibius</taxon>
    </lineage>
</organism>
<comment type="caution">
    <text evidence="5">The sequence shown here is derived from an EMBL/GenBank/DDBJ whole genome shotgun (WGS) entry which is preliminary data.</text>
</comment>
<accession>A0A2A2GAY4</accession>
<dbReference type="OrthoDB" id="4317020at2"/>
<dbReference type="Pfam" id="PF00975">
    <property type="entry name" value="Thioesterase"/>
    <property type="match status" value="1"/>
</dbReference>
<evidence type="ECO:0000259" key="4">
    <source>
        <dbReference type="PROSITE" id="PS50075"/>
    </source>
</evidence>
<feature type="domain" description="Carrier" evidence="4">
    <location>
        <begin position="336"/>
        <end position="411"/>
    </location>
</feature>
<dbReference type="AlphaFoldDB" id="A0A2A2GAY4"/>
<dbReference type="Gene3D" id="3.40.50.1820">
    <property type="entry name" value="alpha/beta hydrolase"/>
    <property type="match status" value="1"/>
</dbReference>
<evidence type="ECO:0000313" key="6">
    <source>
        <dbReference type="Proteomes" id="UP000218831"/>
    </source>
</evidence>
<dbReference type="InterPro" id="IPR029058">
    <property type="entry name" value="AB_hydrolase_fold"/>
</dbReference>
<keyword evidence="6" id="KW-1185">Reference proteome</keyword>
<dbReference type="RefSeq" id="WP_095606685.1">
    <property type="nucleotide sequence ID" value="NZ_NSKE01000006.1"/>
</dbReference>
<dbReference type="SUPFAM" id="SSF56801">
    <property type="entry name" value="Acetyl-CoA synthetase-like"/>
    <property type="match status" value="1"/>
</dbReference>
<reference evidence="5 6" key="1">
    <citation type="submission" date="2017-08" db="EMBL/GenBank/DDBJ databases">
        <title>Aliifodinibius alkalisoli sp. nov., isolated from saline alkaline soil.</title>
        <authorList>
            <person name="Liu D."/>
            <person name="Zhang G."/>
        </authorList>
    </citation>
    <scope>NUCLEOTIDE SEQUENCE [LARGE SCALE GENOMIC DNA]</scope>
    <source>
        <strain evidence="5 6">WN023</strain>
    </source>
</reference>
<dbReference type="InterPro" id="IPR009081">
    <property type="entry name" value="PP-bd_ACP"/>
</dbReference>
<dbReference type="InterPro" id="IPR001031">
    <property type="entry name" value="Thioesterase"/>
</dbReference>